<keyword evidence="4" id="KW-0472">Membrane</keyword>
<sequence length="355" mass="39097">MSRRAFREAPRPVVLLLGWLGSKAQNLSKYQKMYQDLGAQVISHQPSIMETAYPAAADRAILNFMKDFNYRYSVLCSMRGEAPPVLVHAMSNAGFIAYGTMLHLASLLRPQPLAPPLTPAAGAGAGGTFEFDPSAWRAAGSGARLTASPASPADRSYRLWGASASASASASGGEAGPHKRQHPLLWDPSSLAVLSAFRQVLRNTQGIVVDSAPSQATVNVWSLGLLSAVLSQPAQSVPEAHPHLLRLARRATERYLSLPPVMQRIREVRHAWQHSVPPCPQLYLYSKADALIPYQHIERFMDQQAAHSTSVLHHCWADSPHCEHLRRHPEQYRSIVRSFMEHCLHSGQTSPESWI</sequence>
<reference evidence="7 8" key="1">
    <citation type="journal article" date="2018" name="Plant J.">
        <title>Genome sequences of Chlorella sorokiniana UTEX 1602 and Micractinium conductrix SAG 241.80: implications to maltose excretion by a green alga.</title>
        <authorList>
            <person name="Arriola M.B."/>
            <person name="Velmurugan N."/>
            <person name="Zhang Y."/>
            <person name="Plunkett M.H."/>
            <person name="Hondzo H."/>
            <person name="Barney B.M."/>
        </authorList>
    </citation>
    <scope>NUCLEOTIDE SEQUENCE [LARGE SCALE GENOMIC DNA]</scope>
    <source>
        <strain evidence="7 8">SAG 241.80</strain>
    </source>
</reference>
<keyword evidence="8" id="KW-1185">Reference proteome</keyword>
<evidence type="ECO:0000313" key="8">
    <source>
        <dbReference type="Proteomes" id="UP000239649"/>
    </source>
</evidence>
<name>A0A2P6VD75_9CHLO</name>
<organism evidence="7 8">
    <name type="scientific">Micractinium conductrix</name>
    <dbReference type="NCBI Taxonomy" id="554055"/>
    <lineage>
        <taxon>Eukaryota</taxon>
        <taxon>Viridiplantae</taxon>
        <taxon>Chlorophyta</taxon>
        <taxon>core chlorophytes</taxon>
        <taxon>Trebouxiophyceae</taxon>
        <taxon>Chlorellales</taxon>
        <taxon>Chlorellaceae</taxon>
        <taxon>Chlorella clade</taxon>
        <taxon>Micractinium</taxon>
    </lineage>
</organism>
<protein>
    <submittedName>
        <fullName evidence="7">Transmembrane 53</fullName>
    </submittedName>
</protein>
<dbReference type="PANTHER" id="PTHR12265:SF30">
    <property type="entry name" value="TRANSMEMBRANE PROTEIN 53"/>
    <property type="match status" value="1"/>
</dbReference>
<evidence type="ECO:0000256" key="2">
    <source>
        <dbReference type="ARBA" id="ARBA00022692"/>
    </source>
</evidence>
<accession>A0A2P6VD75</accession>
<proteinExistence type="inferred from homology"/>
<dbReference type="InterPro" id="IPR029058">
    <property type="entry name" value="AB_hydrolase_fold"/>
</dbReference>
<evidence type="ECO:0000256" key="3">
    <source>
        <dbReference type="ARBA" id="ARBA00022989"/>
    </source>
</evidence>
<evidence type="ECO:0000256" key="1">
    <source>
        <dbReference type="ARBA" id="ARBA00007387"/>
    </source>
</evidence>
<dbReference type="PANTHER" id="PTHR12265">
    <property type="entry name" value="TRANSMEMBRANE PROTEIN 53"/>
    <property type="match status" value="1"/>
</dbReference>
<keyword evidence="3" id="KW-1133">Transmembrane helix</keyword>
<dbReference type="OrthoDB" id="77878at2759"/>
<dbReference type="EMBL" id="LHPF02000012">
    <property type="protein sequence ID" value="PSC72029.1"/>
    <property type="molecule type" value="Genomic_DNA"/>
</dbReference>
<comment type="caution">
    <text evidence="7">The sequence shown here is derived from an EMBL/GenBank/DDBJ whole genome shotgun (WGS) entry which is preliminary data.</text>
</comment>
<dbReference type="Proteomes" id="UP000239649">
    <property type="component" value="Unassembled WGS sequence"/>
</dbReference>
<comment type="subcellular location">
    <subcellularLocation>
        <location evidence="6">Nucleus outer membrane</location>
        <topology evidence="6">Single-pass membrane protein</topology>
    </subcellularLocation>
</comment>
<dbReference type="Pfam" id="PF05705">
    <property type="entry name" value="DUF829"/>
    <property type="match status" value="2"/>
</dbReference>
<dbReference type="InterPro" id="IPR008547">
    <property type="entry name" value="DUF829_TMEM53"/>
</dbReference>
<dbReference type="SUPFAM" id="SSF53474">
    <property type="entry name" value="alpha/beta-Hydrolases"/>
    <property type="match status" value="1"/>
</dbReference>
<evidence type="ECO:0000256" key="4">
    <source>
        <dbReference type="ARBA" id="ARBA00023136"/>
    </source>
</evidence>
<keyword evidence="2 7" id="KW-0812">Transmembrane</keyword>
<dbReference type="AlphaFoldDB" id="A0A2P6VD75"/>
<evidence type="ECO:0000256" key="5">
    <source>
        <dbReference type="ARBA" id="ARBA00023242"/>
    </source>
</evidence>
<evidence type="ECO:0000256" key="6">
    <source>
        <dbReference type="ARBA" id="ARBA00034303"/>
    </source>
</evidence>
<comment type="similarity">
    <text evidence="1">Belongs to the TMEM53 family.</text>
</comment>
<dbReference type="GO" id="GO:0005640">
    <property type="term" value="C:nuclear outer membrane"/>
    <property type="evidence" value="ECO:0007669"/>
    <property type="project" value="UniProtKB-SubCell"/>
</dbReference>
<keyword evidence="5" id="KW-0539">Nucleus</keyword>
<gene>
    <name evidence="7" type="ORF">C2E20_4690</name>
</gene>
<evidence type="ECO:0000313" key="7">
    <source>
        <dbReference type="EMBL" id="PSC72029.1"/>
    </source>
</evidence>